<comment type="caution">
    <text evidence="1">The sequence shown here is derived from an EMBL/GenBank/DDBJ whole genome shotgun (WGS) entry which is preliminary data.</text>
</comment>
<dbReference type="Pfam" id="PF14085">
    <property type="entry name" value="DUF4265"/>
    <property type="match status" value="1"/>
</dbReference>
<protein>
    <submittedName>
        <fullName evidence="1">Uncharacterized protein DUF4265</fullName>
    </submittedName>
</protein>
<organism evidence="1 2">
    <name type="scientific">Mucilaginibacter frigoritolerans</name>
    <dbReference type="NCBI Taxonomy" id="652788"/>
    <lineage>
        <taxon>Bacteria</taxon>
        <taxon>Pseudomonadati</taxon>
        <taxon>Bacteroidota</taxon>
        <taxon>Sphingobacteriia</taxon>
        <taxon>Sphingobacteriales</taxon>
        <taxon>Sphingobacteriaceae</taxon>
        <taxon>Mucilaginibacter</taxon>
    </lineage>
</organism>
<dbReference type="EMBL" id="VLLI01000003">
    <property type="protein sequence ID" value="TWJ02585.1"/>
    <property type="molecule type" value="Genomic_DNA"/>
</dbReference>
<dbReference type="AlphaFoldDB" id="A0A562UB05"/>
<sequence>MEKIIFEYQDFNDDYALESAWAEKTDQGYKLLNILFYAKGYAWGDIVSVEERNGQLYVTDLIEESGHSTIRIIFFKNELVKSTSEHLLTMGCSYEGSNIPALVSFDIPADVDYKPIKEFLKQGEASELWSYEEACLAH</sequence>
<evidence type="ECO:0000313" key="2">
    <source>
        <dbReference type="Proteomes" id="UP000317010"/>
    </source>
</evidence>
<dbReference type="InterPro" id="IPR025361">
    <property type="entry name" value="DUF4265"/>
</dbReference>
<keyword evidence="2" id="KW-1185">Reference proteome</keyword>
<gene>
    <name evidence="1" type="ORF">JN11_01558</name>
</gene>
<dbReference type="OrthoDB" id="1030945at2"/>
<reference evidence="1 2" key="1">
    <citation type="submission" date="2019-07" db="EMBL/GenBank/DDBJ databases">
        <title>Genomic Encyclopedia of Archaeal and Bacterial Type Strains, Phase II (KMG-II): from individual species to whole genera.</title>
        <authorList>
            <person name="Goeker M."/>
        </authorList>
    </citation>
    <scope>NUCLEOTIDE SEQUENCE [LARGE SCALE GENOMIC DNA]</scope>
    <source>
        <strain evidence="1 2">ATCC BAA-1854</strain>
    </source>
</reference>
<evidence type="ECO:0000313" key="1">
    <source>
        <dbReference type="EMBL" id="TWJ02585.1"/>
    </source>
</evidence>
<proteinExistence type="predicted"/>
<accession>A0A562UB05</accession>
<dbReference type="Proteomes" id="UP000317010">
    <property type="component" value="Unassembled WGS sequence"/>
</dbReference>
<name>A0A562UB05_9SPHI</name>
<dbReference type="RefSeq" id="WP_144911306.1">
    <property type="nucleotide sequence ID" value="NZ_VLLI01000003.1"/>
</dbReference>